<organism evidence="3 4">
    <name type="scientific">Anabaenopsis circularis NIES-21</name>
    <dbReference type="NCBI Taxonomy" id="1085406"/>
    <lineage>
        <taxon>Bacteria</taxon>
        <taxon>Bacillati</taxon>
        <taxon>Cyanobacteriota</taxon>
        <taxon>Cyanophyceae</taxon>
        <taxon>Nostocales</taxon>
        <taxon>Nodulariaceae</taxon>
        <taxon>Anabaenopsis</taxon>
    </lineage>
</organism>
<dbReference type="Pfam" id="PF11181">
    <property type="entry name" value="YflT"/>
    <property type="match status" value="1"/>
</dbReference>
<reference evidence="3 4" key="1">
    <citation type="submission" date="2017-06" db="EMBL/GenBank/DDBJ databases">
        <title>Genome sequencing of cyanobaciteial culture collection at National Institute for Environmental Studies (NIES).</title>
        <authorList>
            <person name="Hirose Y."/>
            <person name="Shimura Y."/>
            <person name="Fujisawa T."/>
            <person name="Nakamura Y."/>
            <person name="Kawachi M."/>
        </authorList>
    </citation>
    <scope>NUCLEOTIDE SEQUENCE [LARGE SCALE GENOMIC DNA]</scope>
    <source>
        <strain evidence="3 4">NIES-21</strain>
    </source>
</reference>
<gene>
    <name evidence="3" type="ORF">NIES21_35920</name>
</gene>
<dbReference type="GO" id="GO:0016301">
    <property type="term" value="F:kinase activity"/>
    <property type="evidence" value="ECO:0007669"/>
    <property type="project" value="UniProtKB-KW"/>
</dbReference>
<evidence type="ECO:0000259" key="2">
    <source>
        <dbReference type="Pfam" id="PF11181"/>
    </source>
</evidence>
<feature type="transmembrane region" description="Helical" evidence="1">
    <location>
        <begin position="68"/>
        <end position="91"/>
    </location>
</feature>
<dbReference type="EMBL" id="AP018174">
    <property type="protein sequence ID" value="BAY17750.1"/>
    <property type="molecule type" value="Genomic_DNA"/>
</dbReference>
<feature type="transmembrane region" description="Helical" evidence="1">
    <location>
        <begin position="397"/>
        <end position="430"/>
    </location>
</feature>
<dbReference type="PANTHER" id="PTHR36109">
    <property type="entry name" value="MEMBRANE PROTEIN-RELATED"/>
    <property type="match status" value="1"/>
</dbReference>
<dbReference type="Proteomes" id="UP000218287">
    <property type="component" value="Chromosome"/>
</dbReference>
<dbReference type="AlphaFoldDB" id="A0A1Z4GJR1"/>
<keyword evidence="3" id="KW-0808">Transferase</keyword>
<keyword evidence="1" id="KW-0472">Membrane</keyword>
<dbReference type="InterPro" id="IPR052948">
    <property type="entry name" value="Low_temp-induced_all0457"/>
</dbReference>
<dbReference type="OrthoDB" id="462701at2"/>
<protein>
    <submittedName>
        <fullName evidence="3">Signal transduction histidine kinase LytS</fullName>
    </submittedName>
</protein>
<keyword evidence="1" id="KW-1133">Transmembrane helix</keyword>
<evidence type="ECO:0000313" key="3">
    <source>
        <dbReference type="EMBL" id="BAY17750.1"/>
    </source>
</evidence>
<proteinExistence type="predicted"/>
<keyword evidence="3" id="KW-0418">Kinase</keyword>
<accession>A0A1Z4GJR1</accession>
<dbReference type="InterPro" id="IPR025889">
    <property type="entry name" value="GSP17M-like_dom"/>
</dbReference>
<feature type="transmembrane region" description="Helical" evidence="1">
    <location>
        <begin position="370"/>
        <end position="391"/>
    </location>
</feature>
<feature type="domain" description="General stress protein 17M-like" evidence="2">
    <location>
        <begin position="9"/>
        <end position="61"/>
    </location>
</feature>
<feature type="transmembrane region" description="Helical" evidence="1">
    <location>
        <begin position="97"/>
        <end position="130"/>
    </location>
</feature>
<keyword evidence="4" id="KW-1185">Reference proteome</keyword>
<evidence type="ECO:0000313" key="4">
    <source>
        <dbReference type="Proteomes" id="UP000218287"/>
    </source>
</evidence>
<name>A0A1Z4GJR1_9CYAN</name>
<sequence length="530" mass="56175">MVVGVRRRSIGVFSNRRDAEEALHELRNSGFPMDRVSVIARDADGKDDIAGTQVSDRIGDKSDEGARVGAATGGALGGLTGLLVGLGTLAIPGIGPIMLAGATATAIATTIAGAGIGAVAGSLIGALIGLGIPEERARVYNDRVQRGGYLVIVDGTDDEIARAEAILHRRGIEEYGIYDHPHTHEVHRETGYSKHALGYFNLRQDAEAAINDLRVAGFPLSQISLIHRESVNQDALKGVNFSDRLDAIRYGLPDDRTRFYNERINHGDYIVAVSGTDDEINRAATILNRHRIQQWQIFDPRSHSTTPVHQHQNRRAVGVFSHRRDAEAALNELRDAGFPMNRVSLIAKDTDGHGMAGVGNKADEGAKAGAATGGALGGLGGLLVGLGALAIPGIGPVIAGGAVATALATTIAGGAIGAAAGGLVGALVGLGIPEDRARVYNDRFQRGDYLVMVDGTEAEIQHAQTILQRRGIEDFGIFDATDIDPEAHRGLDWTRHQETPVIETGHTHHPVTGNHQDPTVTIVDRRDDTL</sequence>
<keyword evidence="1" id="KW-0812">Transmembrane</keyword>
<evidence type="ECO:0000256" key="1">
    <source>
        <dbReference type="SAM" id="Phobius"/>
    </source>
</evidence>
<dbReference type="PANTHER" id="PTHR36109:SF2">
    <property type="entry name" value="MEMBRANE PROTEIN"/>
    <property type="match status" value="1"/>
</dbReference>